<dbReference type="Proteomes" id="UP000887576">
    <property type="component" value="Unplaced"/>
</dbReference>
<organism evidence="1 2">
    <name type="scientific">Panagrolaimus sp. JU765</name>
    <dbReference type="NCBI Taxonomy" id="591449"/>
    <lineage>
        <taxon>Eukaryota</taxon>
        <taxon>Metazoa</taxon>
        <taxon>Ecdysozoa</taxon>
        <taxon>Nematoda</taxon>
        <taxon>Chromadorea</taxon>
        <taxon>Rhabditida</taxon>
        <taxon>Tylenchina</taxon>
        <taxon>Panagrolaimomorpha</taxon>
        <taxon>Panagrolaimoidea</taxon>
        <taxon>Panagrolaimidae</taxon>
        <taxon>Panagrolaimus</taxon>
    </lineage>
</organism>
<accession>A0AC34QUR1</accession>
<sequence length="197" mass="21980">MASKVVSRTRKKDVVKVVHGTLLRTNIRAQMATASPPLGPQLGQRGINVANFCKDFNKETGHIKPGTILPTRVSIKPDRSYELEICSPMSTFLLKRAAGIRRGSQFGSAGEVAGILSVKHLYEIAKIKSRDKTLVGVPLQEICQMLVKTCRTMGIKVQYEDLDPVEYGKFLEERREIIAKQLQEWADKKAAKMLRTA</sequence>
<protein>
    <submittedName>
        <fullName evidence="2">Mitochondrial ribosomal protein L11</fullName>
    </submittedName>
</protein>
<reference evidence="2" key="1">
    <citation type="submission" date="2022-11" db="UniProtKB">
        <authorList>
            <consortium name="WormBaseParasite"/>
        </authorList>
    </citation>
    <scope>IDENTIFICATION</scope>
</reference>
<evidence type="ECO:0000313" key="2">
    <source>
        <dbReference type="WBParaSite" id="JU765_v2.g19520.t1"/>
    </source>
</evidence>
<proteinExistence type="predicted"/>
<evidence type="ECO:0000313" key="1">
    <source>
        <dbReference type="Proteomes" id="UP000887576"/>
    </source>
</evidence>
<dbReference type="WBParaSite" id="JU765_v2.g19520.t1">
    <property type="protein sequence ID" value="JU765_v2.g19520.t1"/>
    <property type="gene ID" value="JU765_v2.g19520"/>
</dbReference>
<name>A0AC34QUR1_9BILA</name>